<dbReference type="NCBIfam" id="NF037959">
    <property type="entry name" value="MFS_SpdSyn"/>
    <property type="match status" value="1"/>
</dbReference>
<organism evidence="4 5">
    <name type="scientific">Thermomonas carbonis</name>
    <dbReference type="NCBI Taxonomy" id="1463158"/>
    <lineage>
        <taxon>Bacteria</taxon>
        <taxon>Pseudomonadati</taxon>
        <taxon>Pseudomonadota</taxon>
        <taxon>Gammaproteobacteria</taxon>
        <taxon>Lysobacterales</taxon>
        <taxon>Lysobacteraceae</taxon>
        <taxon>Thermomonas</taxon>
    </lineage>
</organism>
<evidence type="ECO:0000313" key="4">
    <source>
        <dbReference type="EMBL" id="QNN68711.1"/>
    </source>
</evidence>
<gene>
    <name evidence="4" type="ORF">H9L16_08065</name>
</gene>
<feature type="transmembrane region" description="Helical" evidence="3">
    <location>
        <begin position="345"/>
        <end position="370"/>
    </location>
</feature>
<sequence>MSEHKARLGHALLWIFALSGFAGLIYQSIWTQYLGLFLGHSAYAQSLVLMLFMGGMALGAWLVSRRTESLRRPLLAYAVIELVIGVLGLLFDPLYHAGTAWAYESLMQSATGNGLRWTMATVLVLPQCVLLGATFPLMSAGYMRLQPASEGRVLAGLYFANSIGAAIGALAATYLLLPKVGLPGAIMTAGLLNIAVAVAIYPISKHEGAVAATPKPAAAPRTRMRTATPLLVLTVAALTGATSFVYEITWVRMLSLALGTTIHAFEVMLAAFISGIAFGGLWLRHRADRLQSPLATAGWVQVLMGLAALASMFVYAHAFEWVGWLLRVIARTGEGYALYNLSSGLISLLVMFPAAFFAGMTLPLLTLELLRQGGGERVIGRVYATNTLGAIVGVLVAVHLLLPMLGLKLALWLAAAVDLVLGVVVLHVMAPGRSGRRPGPAVFAALVSVFALALSLWLVKFDPLMLASSVYRHGSTFLDNTRMRYYRDGKTASVALYERGEGKGLVRAISTNGKVDAALSMHPEGEIIADEYTMVMAAALPLSMRDRFDRVGVIGFGSGLTTHALLGSERIGQVDTIEIEPMMVEGAKLFGDRVSRAYEDPRSHIVIDDAKAFFASSPRRYDLIVSEPSNPWMGGTATLFSEEFYSFVPRHLEDDGIFLQWVQTYEINPALVSSVLRAMLGHFSDVQAYLSNGEDLLLIAVPKGKVPALGARLFGDAGLRDDLARLGFRDVRDLQDTFVMDRRALVAYANLHPSQANSDFFPILQLQAPATRFMKAKADLNPWHGAPWPVVPFLGGFSPRSIDQPPPGVRRPVVSDSKQKAARELRRLLVEGDARPAVDAHDPQLDYAEALRGLGMSCRLDGAPGRNAELIFALASDTVAFLDVPAQVGLWQSPAWLECPPTSPLLLQALAFVDAASRNDHARVLDVGRTMLDGPDAALVAGSAVSSKYVFGAMLFAAMASGRNADVPLLYNKYWNKLHPSLRDSETIRLLLVLAASPQANPEAPLEATNDAEIADGDRLR</sequence>
<feature type="region of interest" description="Disordered" evidence="2">
    <location>
        <begin position="1002"/>
        <end position="1021"/>
    </location>
</feature>
<name>A0A7G9SLI6_9GAMM</name>
<feature type="transmembrane region" description="Helical" evidence="3">
    <location>
        <begin position="409"/>
        <end position="429"/>
    </location>
</feature>
<dbReference type="SUPFAM" id="SSF53335">
    <property type="entry name" value="S-adenosyl-L-methionine-dependent methyltransferases"/>
    <property type="match status" value="1"/>
</dbReference>
<keyword evidence="3" id="KW-0472">Membrane</keyword>
<evidence type="ECO:0000313" key="5">
    <source>
        <dbReference type="Proteomes" id="UP000515804"/>
    </source>
</evidence>
<dbReference type="EMBL" id="CP060719">
    <property type="protein sequence ID" value="QNN68711.1"/>
    <property type="molecule type" value="Genomic_DNA"/>
</dbReference>
<feature type="transmembrane region" description="Helical" evidence="3">
    <location>
        <begin position="42"/>
        <end position="62"/>
    </location>
</feature>
<dbReference type="PANTHER" id="PTHR43317:SF1">
    <property type="entry name" value="THERMOSPERMINE SYNTHASE ACAULIS5"/>
    <property type="match status" value="1"/>
</dbReference>
<feature type="transmembrane region" description="Helical" evidence="3">
    <location>
        <begin position="441"/>
        <end position="459"/>
    </location>
</feature>
<reference evidence="4 5" key="1">
    <citation type="submission" date="2020-08" db="EMBL/GenBank/DDBJ databases">
        <title>Genome sequence of Thermomonas carbonis KCTC 42013T.</title>
        <authorList>
            <person name="Hyun D.-W."/>
            <person name="Bae J.-W."/>
        </authorList>
    </citation>
    <scope>NUCLEOTIDE SEQUENCE [LARGE SCALE GENOMIC DNA]</scope>
    <source>
        <strain evidence="4 5">KCTC 42013</strain>
    </source>
</reference>
<feature type="transmembrane region" description="Helical" evidence="3">
    <location>
        <begin position="230"/>
        <end position="250"/>
    </location>
</feature>
<feature type="transmembrane region" description="Helical" evidence="3">
    <location>
        <begin position="382"/>
        <end position="403"/>
    </location>
</feature>
<keyword evidence="3" id="KW-0812">Transmembrane</keyword>
<accession>A0A7G9SLI6</accession>
<dbReference type="Proteomes" id="UP000515804">
    <property type="component" value="Chromosome"/>
</dbReference>
<dbReference type="SUPFAM" id="SSF103473">
    <property type="entry name" value="MFS general substrate transporter"/>
    <property type="match status" value="1"/>
</dbReference>
<dbReference type="CDD" id="cd02440">
    <property type="entry name" value="AdoMet_MTases"/>
    <property type="match status" value="1"/>
</dbReference>
<feature type="transmembrane region" description="Helical" evidence="3">
    <location>
        <begin position="295"/>
        <end position="316"/>
    </location>
</feature>
<dbReference type="KEGG" id="tcn:H9L16_08065"/>
<protein>
    <submittedName>
        <fullName evidence="4">Fused MFS/spermidine synthase</fullName>
    </submittedName>
</protein>
<evidence type="ECO:0000256" key="1">
    <source>
        <dbReference type="ARBA" id="ARBA00023115"/>
    </source>
</evidence>
<feature type="transmembrane region" description="Helical" evidence="3">
    <location>
        <begin position="12"/>
        <end position="30"/>
    </location>
</feature>
<evidence type="ECO:0000256" key="2">
    <source>
        <dbReference type="SAM" id="MobiDB-lite"/>
    </source>
</evidence>
<dbReference type="Pfam" id="PF01564">
    <property type="entry name" value="Spermine_synth"/>
    <property type="match status" value="1"/>
</dbReference>
<proteinExistence type="predicted"/>
<evidence type="ECO:0000256" key="3">
    <source>
        <dbReference type="SAM" id="Phobius"/>
    </source>
</evidence>
<keyword evidence="1" id="KW-0620">Polyamine biosynthesis</keyword>
<dbReference type="Gene3D" id="3.40.50.150">
    <property type="entry name" value="Vaccinia Virus protein VP39"/>
    <property type="match status" value="1"/>
</dbReference>
<dbReference type="RefSeq" id="WP_187551217.1">
    <property type="nucleotide sequence ID" value="NZ_BMZL01000002.1"/>
</dbReference>
<keyword evidence="3" id="KW-1133">Transmembrane helix</keyword>
<dbReference type="PANTHER" id="PTHR43317">
    <property type="entry name" value="THERMOSPERMINE SYNTHASE ACAULIS5"/>
    <property type="match status" value="1"/>
</dbReference>
<feature type="transmembrane region" description="Helical" evidence="3">
    <location>
        <begin position="74"/>
        <end position="95"/>
    </location>
</feature>
<dbReference type="GO" id="GO:0006596">
    <property type="term" value="P:polyamine biosynthetic process"/>
    <property type="evidence" value="ECO:0007669"/>
    <property type="project" value="UniProtKB-KW"/>
</dbReference>
<dbReference type="AlphaFoldDB" id="A0A7G9SLI6"/>
<feature type="transmembrane region" description="Helical" evidence="3">
    <location>
        <begin position="262"/>
        <end position="283"/>
    </location>
</feature>
<dbReference type="InterPro" id="IPR029063">
    <property type="entry name" value="SAM-dependent_MTases_sf"/>
</dbReference>
<feature type="transmembrane region" description="Helical" evidence="3">
    <location>
        <begin position="153"/>
        <end position="176"/>
    </location>
</feature>
<keyword evidence="5" id="KW-1185">Reference proteome</keyword>
<dbReference type="InterPro" id="IPR036259">
    <property type="entry name" value="MFS_trans_sf"/>
</dbReference>
<feature type="transmembrane region" description="Helical" evidence="3">
    <location>
        <begin position="182"/>
        <end position="201"/>
    </location>
</feature>
<feature type="transmembrane region" description="Helical" evidence="3">
    <location>
        <begin position="115"/>
        <end position="141"/>
    </location>
</feature>